<dbReference type="GO" id="GO:0016887">
    <property type="term" value="F:ATP hydrolysis activity"/>
    <property type="evidence" value="ECO:0007669"/>
    <property type="project" value="InterPro"/>
</dbReference>
<evidence type="ECO:0000256" key="2">
    <source>
        <dbReference type="ARBA" id="ARBA00022692"/>
    </source>
</evidence>
<dbReference type="InterPro" id="IPR036163">
    <property type="entry name" value="HMA_dom_sf"/>
</dbReference>
<evidence type="ECO:0000256" key="7">
    <source>
        <dbReference type="ARBA" id="ARBA00023136"/>
    </source>
</evidence>
<accession>A0A4P6JJ15</accession>
<evidence type="ECO:0000256" key="5">
    <source>
        <dbReference type="ARBA" id="ARBA00022967"/>
    </source>
</evidence>
<keyword evidence="4" id="KW-0067">ATP-binding</keyword>
<dbReference type="NCBIfam" id="TIGR01494">
    <property type="entry name" value="ATPase_P-type"/>
    <property type="match status" value="2"/>
</dbReference>
<dbReference type="Pfam" id="PF00122">
    <property type="entry name" value="E1-E2_ATPase"/>
    <property type="match status" value="1"/>
</dbReference>
<evidence type="ECO:0000259" key="9">
    <source>
        <dbReference type="SMART" id="SM00831"/>
    </source>
</evidence>
<sequence>MSLAISSEPQVLHSITGRLRVHLPGWEGGGKRSVESELRQLQGVQRAQANALTGNVLILFDPTQTSEQQLLKALGRFELDQPDDTLNSEPALPPAIREKQGQMIRARIAVRGLDRDPHLAKRVVEHLESRYPGLRARANILTGRVLVEFHEHHAELEDLLAEVAGLELPELPGEDHPAHPLDPGPFLQGATRSIGAILGLGLLATRRLIGAQEPLPGAGAALHVSSMIGIVQSIPLVRYGLRKLLGRTVADLLMNVPAIVSLTLAGSPLGLAVAGTESLRLVTEVYARQQAWRRQEERETSAPSAQPDTVIHLDQGERLPLAARILKGTGTASGLDGMPMPVTEGSLIPAGARLYGGPFVCQVKHEATFQAFTPEPRPAPVRSTLFDRYQQFLGPISLLYATGAALLTRSFSSTLTALLLVNPRTALIGQDSADLNTNARVLRAGATIVGTRKGRAIRLPHLLLMDNARLLTSGLELTIVLPLNEGADAADLLELAGSISAAAGSPWGGVFKGARKVEAAEGNFDGTVATALVGQTRYTLGPSEDWCSLPEATRLRQSGNYILVLRRDREQQPLGLLALRPKLAVGLQELVQTCHRYGVELAILGKGDQLAVRALAHRANVAVLECEEAVHIIRTRQQDGAFVAFVSDNASAAPGFAACDLAIGLNEGRSRLPARTDLLAPDLGAVVAIIEAASQREATVRDSIILSIVSNAVGAIWGIRGMPGIEQATRVVYTTALASLADGWLRLRGGRRQGSSIAHLVDPHPERWGQQEQAQVLQSLNTSEEGLNSEEAARRRGQSITSIKQHSGFSALFEQVRSPLIGILALGAGLSLFLGATADVLIIGATILANVAVGVWQEYRANQVSQALQNMRISTANVLRDHKAMEIPAADLVVGDILLLQSGDRIGADARLLRAHGLEVDESALTGESLPISKDPDGPTAASRVVLAGSDVTTGRGLAVVTAVASQTRMGATAAAMTTRESETSPLDTRLARLLRLIIPLSIGGGGLIILTGLLRRLPIGILLSTGATLALTALPEGLPILTRVSEAGVAKRLASRNAAVRRLSAIEALGRVDVACTDKTGTMTEGHLTLSLIADSEQEVSLPGTIPEALRSVLLTGALACPHPDAPDARAHLTDIAIVRAASMAGLSEQIQVTHEAELSFDPVRSFHATVAQGRLCIKGAPEALVAYCTAIRRNHEIFPLDEAAQRELLVRATSLAKRGLRVLMVAEGPADAALDEPRGLVALGFLGISDPLRPTVKASVRRCREAGVRVMMITGDHPATARAIGIEAGLLNGKEEVLTAADLADLDNGELERRLEQAAVIARATPLDKLRIIEGLQRRGHTIAMTGDGVNDAPALRLANVGVAMGRGGTEVARQTADVVLTDDNFSTLVEALVEGRSFWRNIRRALGLLLGGNLGELGLVVGASLLGLSFPLTSSQILTMNAITDILPATAVALQQPEHRSLAGLDREGARALDKPLRNDIVRRALSTALPSLIAYGITLGSGTLSQARSVAFASVIVTQLAQTLDAGRTEGGLTRPVLLAVGGSLGVLLATLTVPPLRNFLGLVMPTLPGWGLIGGGIILALAMSHIFARIEKATSSQHLAVPAPQPLLAALSTGK</sequence>
<dbReference type="SFLD" id="SFLDF00027">
    <property type="entry name" value="p-type_atpase"/>
    <property type="match status" value="1"/>
</dbReference>
<dbReference type="PRINTS" id="PR00120">
    <property type="entry name" value="HATPASE"/>
</dbReference>
<feature type="transmembrane region" description="Helical" evidence="8">
    <location>
        <begin position="820"/>
        <end position="853"/>
    </location>
</feature>
<dbReference type="InterPro" id="IPR001757">
    <property type="entry name" value="P_typ_ATPase"/>
</dbReference>
<dbReference type="SFLD" id="SFLDG00002">
    <property type="entry name" value="C1.7:_P-type_atpase_like"/>
    <property type="match status" value="1"/>
</dbReference>
<dbReference type="SUPFAM" id="SSF55008">
    <property type="entry name" value="HMA, heavy metal-associated domain"/>
    <property type="match status" value="1"/>
</dbReference>
<feature type="transmembrane region" description="Helical" evidence="8">
    <location>
        <begin position="1409"/>
        <end position="1433"/>
    </location>
</feature>
<dbReference type="InterPro" id="IPR004014">
    <property type="entry name" value="ATPase_P-typ_cation-transptr_N"/>
</dbReference>
<dbReference type="InterPro" id="IPR018303">
    <property type="entry name" value="ATPase_P-typ_P_site"/>
</dbReference>
<dbReference type="SUPFAM" id="SSF56784">
    <property type="entry name" value="HAD-like"/>
    <property type="match status" value="2"/>
</dbReference>
<evidence type="ECO:0000256" key="1">
    <source>
        <dbReference type="ARBA" id="ARBA00004141"/>
    </source>
</evidence>
<dbReference type="OrthoDB" id="9760364at2"/>
<feature type="transmembrane region" description="Helical" evidence="8">
    <location>
        <begin position="1573"/>
        <end position="1593"/>
    </location>
</feature>
<evidence type="ECO:0000313" key="11">
    <source>
        <dbReference type="Proteomes" id="UP000290365"/>
    </source>
</evidence>
<feature type="transmembrane region" description="Helical" evidence="8">
    <location>
        <begin position="1541"/>
        <end position="1561"/>
    </location>
</feature>
<dbReference type="InterPro" id="IPR023298">
    <property type="entry name" value="ATPase_P-typ_TM_dom_sf"/>
</dbReference>
<evidence type="ECO:0000256" key="3">
    <source>
        <dbReference type="ARBA" id="ARBA00022741"/>
    </source>
</evidence>
<dbReference type="Gene3D" id="2.70.150.10">
    <property type="entry name" value="Calcium-transporting ATPase, cytoplasmic transduction domain A"/>
    <property type="match status" value="1"/>
</dbReference>
<dbReference type="PROSITE" id="PS00154">
    <property type="entry name" value="ATPASE_E1_E2"/>
    <property type="match status" value="1"/>
</dbReference>
<dbReference type="Pfam" id="PF00702">
    <property type="entry name" value="Hydrolase"/>
    <property type="match status" value="1"/>
</dbReference>
<dbReference type="Gene3D" id="3.30.70.100">
    <property type="match status" value="1"/>
</dbReference>
<keyword evidence="7 8" id="KW-0472">Membrane</keyword>
<dbReference type="SUPFAM" id="SSF81660">
    <property type="entry name" value="Metal cation-transporting ATPase, ATP-binding domain N"/>
    <property type="match status" value="1"/>
</dbReference>
<dbReference type="InterPro" id="IPR023214">
    <property type="entry name" value="HAD_sf"/>
</dbReference>
<reference evidence="10 11" key="1">
    <citation type="submission" date="2019-01" db="EMBL/GenBank/DDBJ databases">
        <title>Ktedonosporobacter rubrisoli SCAWS-G2.</title>
        <authorList>
            <person name="Huang Y."/>
            <person name="Yan B."/>
        </authorList>
    </citation>
    <scope>NUCLEOTIDE SEQUENCE [LARGE SCALE GENOMIC DNA]</scope>
    <source>
        <strain evidence="10 11">SCAWS-G2</strain>
    </source>
</reference>
<dbReference type="GO" id="GO:0005524">
    <property type="term" value="F:ATP binding"/>
    <property type="evidence" value="ECO:0007669"/>
    <property type="project" value="UniProtKB-KW"/>
</dbReference>
<keyword evidence="11" id="KW-1185">Reference proteome</keyword>
<dbReference type="InterPro" id="IPR023299">
    <property type="entry name" value="ATPase_P-typ_cyto_dom_N"/>
</dbReference>
<evidence type="ECO:0000256" key="8">
    <source>
        <dbReference type="SAM" id="Phobius"/>
    </source>
</evidence>
<dbReference type="RefSeq" id="WP_129885602.1">
    <property type="nucleotide sequence ID" value="NZ_CP035758.1"/>
</dbReference>
<keyword evidence="10" id="KW-0378">Hydrolase</keyword>
<dbReference type="SMART" id="SM00831">
    <property type="entry name" value="Cation_ATPase_N"/>
    <property type="match status" value="1"/>
</dbReference>
<organism evidence="10 11">
    <name type="scientific">Ktedonosporobacter rubrisoli</name>
    <dbReference type="NCBI Taxonomy" id="2509675"/>
    <lineage>
        <taxon>Bacteria</taxon>
        <taxon>Bacillati</taxon>
        <taxon>Chloroflexota</taxon>
        <taxon>Ktedonobacteria</taxon>
        <taxon>Ktedonobacterales</taxon>
        <taxon>Ktedonosporobacteraceae</taxon>
        <taxon>Ktedonosporobacter</taxon>
    </lineage>
</organism>
<comment type="subcellular location">
    <subcellularLocation>
        <location evidence="1">Membrane</location>
        <topology evidence="1">Multi-pass membrane protein</topology>
    </subcellularLocation>
</comment>
<keyword evidence="2 8" id="KW-0812">Transmembrane</keyword>
<dbReference type="Gene3D" id="1.20.1110.10">
    <property type="entry name" value="Calcium-transporting ATPase, transmembrane domain"/>
    <property type="match status" value="1"/>
</dbReference>
<keyword evidence="6 8" id="KW-1133">Transmembrane helix</keyword>
<dbReference type="Gene3D" id="3.40.1110.10">
    <property type="entry name" value="Calcium-transporting ATPase, cytoplasmic domain N"/>
    <property type="match status" value="1"/>
</dbReference>
<dbReference type="GO" id="GO:0046872">
    <property type="term" value="F:metal ion binding"/>
    <property type="evidence" value="ECO:0007669"/>
    <property type="project" value="InterPro"/>
</dbReference>
<dbReference type="InterPro" id="IPR044492">
    <property type="entry name" value="P_typ_ATPase_HD_dom"/>
</dbReference>
<dbReference type="PRINTS" id="PR00119">
    <property type="entry name" value="CATATPASE"/>
</dbReference>
<dbReference type="Pfam" id="PF00689">
    <property type="entry name" value="Cation_ATPase_C"/>
    <property type="match status" value="1"/>
</dbReference>
<dbReference type="InterPro" id="IPR036412">
    <property type="entry name" value="HAD-like_sf"/>
</dbReference>
<dbReference type="Pfam" id="PF00690">
    <property type="entry name" value="Cation_ATPase_N"/>
    <property type="match status" value="1"/>
</dbReference>
<protein>
    <submittedName>
        <fullName evidence="10">HAD family hydrolase</fullName>
    </submittedName>
</protein>
<dbReference type="InterPro" id="IPR059000">
    <property type="entry name" value="ATPase_P-type_domA"/>
</dbReference>
<dbReference type="KEGG" id="kbs:EPA93_02935"/>
<evidence type="ECO:0000313" key="10">
    <source>
        <dbReference type="EMBL" id="QBD75003.1"/>
    </source>
</evidence>
<dbReference type="SFLD" id="SFLDS00003">
    <property type="entry name" value="Haloacid_Dehalogenase"/>
    <property type="match status" value="1"/>
</dbReference>
<gene>
    <name evidence="10" type="ORF">EPA93_02935</name>
</gene>
<feature type="transmembrane region" description="Helical" evidence="8">
    <location>
        <begin position="994"/>
        <end position="1014"/>
    </location>
</feature>
<dbReference type="InterPro" id="IPR006068">
    <property type="entry name" value="ATPase_P-typ_cation-transptr_C"/>
</dbReference>
<dbReference type="Proteomes" id="UP000290365">
    <property type="component" value="Chromosome"/>
</dbReference>
<dbReference type="InterPro" id="IPR008250">
    <property type="entry name" value="ATPase_P-typ_transduc_dom_A_sf"/>
</dbReference>
<evidence type="ECO:0000256" key="4">
    <source>
        <dbReference type="ARBA" id="ARBA00022840"/>
    </source>
</evidence>
<dbReference type="SUPFAM" id="SSF81665">
    <property type="entry name" value="Calcium ATPase, transmembrane domain M"/>
    <property type="match status" value="1"/>
</dbReference>
<keyword evidence="5" id="KW-1278">Translocase</keyword>
<dbReference type="SUPFAM" id="SSF81653">
    <property type="entry name" value="Calcium ATPase, transduction domain A"/>
    <property type="match status" value="1"/>
</dbReference>
<dbReference type="EMBL" id="CP035758">
    <property type="protein sequence ID" value="QBD75003.1"/>
    <property type="molecule type" value="Genomic_DNA"/>
</dbReference>
<name>A0A4P6JJ15_KTERU</name>
<evidence type="ECO:0000256" key="6">
    <source>
        <dbReference type="ARBA" id="ARBA00022989"/>
    </source>
</evidence>
<dbReference type="PANTHER" id="PTHR42861">
    <property type="entry name" value="CALCIUM-TRANSPORTING ATPASE"/>
    <property type="match status" value="1"/>
</dbReference>
<dbReference type="GO" id="GO:0016020">
    <property type="term" value="C:membrane"/>
    <property type="evidence" value="ECO:0007669"/>
    <property type="project" value="UniProtKB-SubCell"/>
</dbReference>
<feature type="domain" description="Cation-transporting P-type ATPase N-terminal" evidence="9">
    <location>
        <begin position="767"/>
        <end position="836"/>
    </location>
</feature>
<proteinExistence type="predicted"/>
<dbReference type="Gene3D" id="3.40.50.1000">
    <property type="entry name" value="HAD superfamily/HAD-like"/>
    <property type="match status" value="2"/>
</dbReference>
<keyword evidence="3" id="KW-0547">Nucleotide-binding</keyword>